<dbReference type="Pfam" id="PF02391">
    <property type="entry name" value="MoaE"/>
    <property type="match status" value="1"/>
</dbReference>
<dbReference type="SUPFAM" id="SSF54690">
    <property type="entry name" value="Molybdopterin synthase subunit MoaE"/>
    <property type="match status" value="1"/>
</dbReference>
<dbReference type="Gene3D" id="3.90.1170.40">
    <property type="entry name" value="Molybdopterin biosynthesis MoaE subunit"/>
    <property type="match status" value="1"/>
</dbReference>
<dbReference type="InterPro" id="IPR003448">
    <property type="entry name" value="Mopterin_biosynth_MoaE"/>
</dbReference>
<dbReference type="AlphaFoldDB" id="A0A6G9YNY3"/>
<dbReference type="CDD" id="cd00756">
    <property type="entry name" value="MoaE"/>
    <property type="match status" value="1"/>
</dbReference>
<evidence type="ECO:0000313" key="2">
    <source>
        <dbReference type="Proteomes" id="UP000503540"/>
    </source>
</evidence>
<proteinExistence type="predicted"/>
<dbReference type="PANTHER" id="PTHR23404">
    <property type="entry name" value="MOLYBDOPTERIN SYNTHASE RELATED"/>
    <property type="match status" value="1"/>
</dbReference>
<protein>
    <submittedName>
        <fullName evidence="1">Molybdenum cofactor biosynthesis protein MoaE</fullName>
    </submittedName>
</protein>
<dbReference type="RefSeq" id="WP_167477178.1">
    <property type="nucleotide sequence ID" value="NZ_CP046172.1"/>
</dbReference>
<gene>
    <name evidence="1" type="ORF">F5544_35040</name>
</gene>
<dbReference type="EMBL" id="CP046172">
    <property type="protein sequence ID" value="QIS14840.1"/>
    <property type="molecule type" value="Genomic_DNA"/>
</dbReference>
<sequence>MTTSEHIGTGGVRLARLSTEPLDPAEAEAAVTGPEHGAVVVFTGKVRNHDGGQPVSALEYSAHPDAERFLHRCCAESATATGLPVAAVHRVGDLTIGDLAIVVAVAAPHRAEAFAACAELVDRIKHEVPIWKRQRFADGLSEWVNACG</sequence>
<evidence type="ECO:0000313" key="1">
    <source>
        <dbReference type="EMBL" id="QIS14840.1"/>
    </source>
</evidence>
<dbReference type="Proteomes" id="UP000503540">
    <property type="component" value="Chromosome"/>
</dbReference>
<dbReference type="KEGG" id="nah:F5544_35040"/>
<dbReference type="GO" id="GO:0006777">
    <property type="term" value="P:Mo-molybdopterin cofactor biosynthetic process"/>
    <property type="evidence" value="ECO:0007669"/>
    <property type="project" value="InterPro"/>
</dbReference>
<dbReference type="InterPro" id="IPR036563">
    <property type="entry name" value="MoaE_sf"/>
</dbReference>
<keyword evidence="2" id="KW-1185">Reference proteome</keyword>
<name>A0A6G9YNY3_9NOCA</name>
<reference evidence="1 2" key="1">
    <citation type="journal article" date="2019" name="ACS Chem. Biol.">
        <title>Identification and Mobilization of a Cryptic Antibiotic Biosynthesis Gene Locus from a Human-Pathogenic Nocardia Isolate.</title>
        <authorList>
            <person name="Herisse M."/>
            <person name="Ishida K."/>
            <person name="Porter J.L."/>
            <person name="Howden B."/>
            <person name="Hertweck C."/>
            <person name="Stinear T.P."/>
            <person name="Pidot S.J."/>
        </authorList>
    </citation>
    <scope>NUCLEOTIDE SEQUENCE [LARGE SCALE GENOMIC DNA]</scope>
    <source>
        <strain evidence="1 2">AUSMDU00012717</strain>
    </source>
</reference>
<accession>A0A6G9YNY3</accession>
<organism evidence="1 2">
    <name type="scientific">Nocardia arthritidis</name>
    <dbReference type="NCBI Taxonomy" id="228602"/>
    <lineage>
        <taxon>Bacteria</taxon>
        <taxon>Bacillati</taxon>
        <taxon>Actinomycetota</taxon>
        <taxon>Actinomycetes</taxon>
        <taxon>Mycobacteriales</taxon>
        <taxon>Nocardiaceae</taxon>
        <taxon>Nocardia</taxon>
    </lineage>
</organism>